<feature type="domain" description="Apple" evidence="2">
    <location>
        <begin position="436"/>
        <end position="516"/>
    </location>
</feature>
<dbReference type="EMBL" id="CAJPWZ010002929">
    <property type="protein sequence ID" value="CAG2248254.1"/>
    <property type="molecule type" value="Genomic_DNA"/>
</dbReference>
<dbReference type="Proteomes" id="UP000683360">
    <property type="component" value="Unassembled WGS sequence"/>
</dbReference>
<evidence type="ECO:0000259" key="2">
    <source>
        <dbReference type="PROSITE" id="PS50948"/>
    </source>
</evidence>
<dbReference type="Gene3D" id="3.50.4.10">
    <property type="entry name" value="Hepatocyte Growth Factor"/>
    <property type="match status" value="1"/>
</dbReference>
<keyword evidence="4" id="KW-1185">Reference proteome</keyword>
<accession>A0A8S3URV1</accession>
<comment type="caution">
    <text evidence="3">The sequence shown here is derived from an EMBL/GenBank/DDBJ whole genome shotgun (WGS) entry which is preliminary data.</text>
</comment>
<evidence type="ECO:0000313" key="3">
    <source>
        <dbReference type="EMBL" id="CAG2248254.1"/>
    </source>
</evidence>
<feature type="region of interest" description="Disordered" evidence="1">
    <location>
        <begin position="1"/>
        <end position="53"/>
    </location>
</feature>
<dbReference type="Pfam" id="PF00024">
    <property type="entry name" value="PAN_1"/>
    <property type="match status" value="1"/>
</dbReference>
<organism evidence="3 4">
    <name type="scientific">Mytilus edulis</name>
    <name type="common">Blue mussel</name>
    <dbReference type="NCBI Taxonomy" id="6550"/>
    <lineage>
        <taxon>Eukaryota</taxon>
        <taxon>Metazoa</taxon>
        <taxon>Spiralia</taxon>
        <taxon>Lophotrochozoa</taxon>
        <taxon>Mollusca</taxon>
        <taxon>Bivalvia</taxon>
        <taxon>Autobranchia</taxon>
        <taxon>Pteriomorphia</taxon>
        <taxon>Mytilida</taxon>
        <taxon>Mytiloidea</taxon>
        <taxon>Mytilidae</taxon>
        <taxon>Mytilinae</taxon>
        <taxon>Mytilus</taxon>
    </lineage>
</organism>
<dbReference type="AlphaFoldDB" id="A0A8S3URV1"/>
<proteinExistence type="predicted"/>
<dbReference type="PANTHER" id="PTHR21301">
    <property type="entry name" value="REVERSE TRANSCRIPTASE"/>
    <property type="match status" value="1"/>
</dbReference>
<evidence type="ECO:0000256" key="1">
    <source>
        <dbReference type="SAM" id="MobiDB-lite"/>
    </source>
</evidence>
<dbReference type="SUPFAM" id="SSF57414">
    <property type="entry name" value="Hairpin loop containing domain-like"/>
    <property type="match status" value="1"/>
</dbReference>
<evidence type="ECO:0000313" key="4">
    <source>
        <dbReference type="Proteomes" id="UP000683360"/>
    </source>
</evidence>
<dbReference type="OrthoDB" id="6143960at2759"/>
<gene>
    <name evidence="3" type="ORF">MEDL_60117</name>
</gene>
<protein>
    <recommendedName>
        <fullName evidence="2">Apple domain-containing protein</fullName>
    </recommendedName>
</protein>
<dbReference type="InterPro" id="IPR003609">
    <property type="entry name" value="Pan_app"/>
</dbReference>
<dbReference type="PANTHER" id="PTHR21301:SF10">
    <property type="entry name" value="REVERSE TRANSCRIPTASE DOMAIN-CONTAINING PROTEIN"/>
    <property type="match status" value="1"/>
</dbReference>
<dbReference type="PROSITE" id="PS50948">
    <property type="entry name" value="PAN"/>
    <property type="match status" value="1"/>
</dbReference>
<reference evidence="3" key="1">
    <citation type="submission" date="2021-03" db="EMBL/GenBank/DDBJ databases">
        <authorList>
            <person name="Bekaert M."/>
        </authorList>
    </citation>
    <scope>NUCLEOTIDE SEQUENCE</scope>
</reference>
<name>A0A8S3URV1_MYTED</name>
<feature type="compositionally biased region" description="Polar residues" evidence="1">
    <location>
        <begin position="8"/>
        <end position="21"/>
    </location>
</feature>
<sequence length="541" mass="62815">MRLKHFDQTNQNEQTRSPSYNDNRHQDAKLHHSAVFGPNNSPRGEKSRRNQSKTCLKVDPKIINLSNRVFNDNELKLLKRGLKFTPTPSVDHDELKADMLKFCRRLRLTEYFADKESEEDDSLVRNKSTFIPNTGRNKCLDDYIENLSNYPLTPIKVNHNLTKGEKSALQNLRNDKSIVIKQADKGGAIVIMDSDYYRIKVEEQLNDSTFYSEIPDNIDHLVKRRMNTVLNKYTTATTEKEYDYLKNFERKTSNFYGLPKIHKSKEIQSAINSQQNEYIKVQKPTDLKLRPIIAGPASPTHRLSNFLDIILKPLCKYVPSYIRDDIDFLSHLPKIAPVHARLVSFDVTSLYTNIPHDLGIEAIQYWVAKHRDAIPNRFTVDFILDSTKLILENNSFYFNGKNYLQHRGTAMGTKFAPTYATLVMGFLEQRLYQEQCTVRTLRVDADKTGARLKGYTYITFSNIGPNACYNECIRRTKCRSFNYNSITRRCDINKMSSSSETEFVDETNCVYVDMTQYRGVSKIVTNRFMLRALIWTIVEFQ</sequence>